<dbReference type="GO" id="GO:0009236">
    <property type="term" value="P:cobalamin biosynthetic process"/>
    <property type="evidence" value="ECO:0007669"/>
    <property type="project" value="UniProtKB-KW"/>
</dbReference>
<dbReference type="GeneID" id="85733538"/>
<dbReference type="Proteomes" id="UP001305652">
    <property type="component" value="Chromosome"/>
</dbReference>
<dbReference type="KEGG" id="mrc:R6Y96_10235"/>
<keyword evidence="7" id="KW-1185">Reference proteome</keyword>
<dbReference type="InterPro" id="IPR003722">
    <property type="entry name" value="Cbl_synth_CobH/CbiC"/>
</dbReference>
<evidence type="ECO:0000256" key="3">
    <source>
        <dbReference type="ARBA" id="ARBA00022573"/>
    </source>
</evidence>
<gene>
    <name evidence="6" type="ORF">R6Y96_10235</name>
</gene>
<comment type="pathway">
    <text evidence="1">Cofactor biosynthesis; adenosylcobalamin biosynthesis.</text>
</comment>
<dbReference type="EMBL" id="CP137642">
    <property type="protein sequence ID" value="WOX57652.1"/>
    <property type="molecule type" value="Genomic_DNA"/>
</dbReference>
<evidence type="ECO:0000256" key="1">
    <source>
        <dbReference type="ARBA" id="ARBA00004953"/>
    </source>
</evidence>
<dbReference type="AlphaFoldDB" id="A0AAX4FUN4"/>
<name>A0AAX4FUN4_9EURY</name>
<dbReference type="SUPFAM" id="SSF63965">
    <property type="entry name" value="Precorrin-8X methylmutase CbiC/CobH"/>
    <property type="match status" value="1"/>
</dbReference>
<proteinExistence type="inferred from homology"/>
<dbReference type="Pfam" id="PF02570">
    <property type="entry name" value="CbiC"/>
    <property type="match status" value="1"/>
</dbReference>
<dbReference type="RefSeq" id="WP_318621354.1">
    <property type="nucleotide sequence ID" value="NZ_CP137642.1"/>
</dbReference>
<keyword evidence="3" id="KW-0169">Cobalamin biosynthesis</keyword>
<dbReference type="GO" id="GO:0016993">
    <property type="term" value="F:precorrin-8X methylmutase activity"/>
    <property type="evidence" value="ECO:0007669"/>
    <property type="project" value="InterPro"/>
</dbReference>
<dbReference type="Gene3D" id="3.40.50.10230">
    <property type="entry name" value="Cobalamin biosynthesis CobH/CbiC, precorrin-8X methylmutase"/>
    <property type="match status" value="1"/>
</dbReference>
<feature type="domain" description="Cobalamin biosynthesis precorrin-8X methylmutase CobH/CbiC" evidence="5">
    <location>
        <begin position="29"/>
        <end position="214"/>
    </location>
</feature>
<dbReference type="InterPro" id="IPR036588">
    <property type="entry name" value="CobH/CbiC_sf"/>
</dbReference>
<evidence type="ECO:0000313" key="6">
    <source>
        <dbReference type="EMBL" id="WOX57652.1"/>
    </source>
</evidence>
<evidence type="ECO:0000256" key="2">
    <source>
        <dbReference type="ARBA" id="ARBA00009774"/>
    </source>
</evidence>
<dbReference type="PANTHER" id="PTHR43588">
    <property type="entry name" value="COBALT-PRECORRIN-8 METHYLMUTASE"/>
    <property type="match status" value="1"/>
</dbReference>
<sequence>MREGSSPRGDTTGSTYTDLAAVTPEAYAIASASRSLAREQLGNATPEDRIRQRCSIAVGDFAMADLMRFSGGPVEAGVAALERRAPIIVDIRMVQAGVLRRGHSSEIICALDHGEEIAMERGITRTSAGFLALRDRLEGSIVVIGNAPSALLVVCGMIRGGVHPALVIGTPVGFVNAAESKEELRALGTIPSVSNIGTRGGTPVAVAAVNEIITIYAEREGHAGSGHWV</sequence>
<evidence type="ECO:0000259" key="5">
    <source>
        <dbReference type="Pfam" id="PF02570"/>
    </source>
</evidence>
<evidence type="ECO:0000256" key="4">
    <source>
        <dbReference type="ARBA" id="ARBA00023235"/>
    </source>
</evidence>
<evidence type="ECO:0000313" key="7">
    <source>
        <dbReference type="Proteomes" id="UP001305652"/>
    </source>
</evidence>
<organism evidence="6 7">
    <name type="scientific">Methanoculleus receptaculi</name>
    <dbReference type="NCBI Taxonomy" id="394967"/>
    <lineage>
        <taxon>Archaea</taxon>
        <taxon>Methanobacteriati</taxon>
        <taxon>Methanobacteriota</taxon>
        <taxon>Stenosarchaea group</taxon>
        <taxon>Methanomicrobia</taxon>
        <taxon>Methanomicrobiales</taxon>
        <taxon>Methanomicrobiaceae</taxon>
        <taxon>Methanoculleus</taxon>
    </lineage>
</organism>
<reference evidence="6 7" key="1">
    <citation type="submission" date="2023-10" db="EMBL/GenBank/DDBJ databases">
        <title>The complete genome sequence of Methanoculleus receptaculi DSM 18860.</title>
        <authorList>
            <person name="Lai S.-J."/>
            <person name="You Y.-T."/>
            <person name="Chen S.-C."/>
        </authorList>
    </citation>
    <scope>NUCLEOTIDE SEQUENCE [LARGE SCALE GENOMIC DNA]</scope>
    <source>
        <strain evidence="6 7">DSM 18860</strain>
    </source>
</reference>
<comment type="similarity">
    <text evidence="2">Belongs to the CobH/CbiC family.</text>
</comment>
<dbReference type="PANTHER" id="PTHR43588:SF1">
    <property type="entry name" value="COBALT-PRECORRIN-8 METHYLMUTASE"/>
    <property type="match status" value="1"/>
</dbReference>
<accession>A0AAX4FUN4</accession>
<keyword evidence="4" id="KW-0413">Isomerase</keyword>
<protein>
    <submittedName>
        <fullName evidence="6">Precorrin-8X methylmutase</fullName>
    </submittedName>
</protein>